<dbReference type="EMBL" id="MEYV01000016">
    <property type="protein sequence ID" value="OGD39906.1"/>
    <property type="molecule type" value="Genomic_DNA"/>
</dbReference>
<dbReference type="FunFam" id="3.10.50.40:FF:000001">
    <property type="entry name" value="Trigger factor"/>
    <property type="match status" value="1"/>
</dbReference>
<keyword evidence="8 11" id="KW-0413">Isomerase</keyword>
<evidence type="ECO:0000313" key="16">
    <source>
        <dbReference type="Proteomes" id="UP000177197"/>
    </source>
</evidence>
<evidence type="ECO:0000256" key="6">
    <source>
        <dbReference type="ARBA" id="ARBA00023110"/>
    </source>
</evidence>
<comment type="subcellular location">
    <subcellularLocation>
        <location evidence="11">Cytoplasm</location>
    </subcellularLocation>
    <text evidence="11">About half TF is bound to the ribosome near the polypeptide exit tunnel while the other half is free in the cytoplasm.</text>
</comment>
<accession>A0A1F5CAJ9</accession>
<evidence type="ECO:0000256" key="5">
    <source>
        <dbReference type="ARBA" id="ARBA00022618"/>
    </source>
</evidence>
<dbReference type="PIRSF" id="PIRSF003095">
    <property type="entry name" value="Trigger_factor"/>
    <property type="match status" value="1"/>
</dbReference>
<dbReference type="Pfam" id="PF00254">
    <property type="entry name" value="FKBP_C"/>
    <property type="match status" value="1"/>
</dbReference>
<dbReference type="EC" id="5.2.1.8" evidence="3 11"/>
<keyword evidence="11" id="KW-0963">Cytoplasm</keyword>
<dbReference type="InterPro" id="IPR005215">
    <property type="entry name" value="Trig_fac"/>
</dbReference>
<dbReference type="NCBIfam" id="TIGR00115">
    <property type="entry name" value="tig"/>
    <property type="match status" value="1"/>
</dbReference>
<dbReference type="GO" id="GO:0051083">
    <property type="term" value="P:'de novo' cotranslational protein folding"/>
    <property type="evidence" value="ECO:0007669"/>
    <property type="project" value="TreeGrafter"/>
</dbReference>
<sequence length="422" mass="48521">MKIEVKKLPKSRVEIEVTLEKSEIKPYYDRTLSDLSRTVEMKGFRPGKVPRETVEKTLGRPKILVEAAERSVEELYPKIVVEKNLEIIGRPEIEIKKADEDEFFWRAKASVLPEIKLADYKDIAKSEEKKKVSVEKKEIDDSIDYLQKSRAEIKDADRPAELGDLVEVDFEGRVAGVKLEGSQSKNHPAVLGEGKLIPGFEDELAGLKVGEEKDFSVQAPADYWEQNLRGKKIDFHVKVIKVRERKLLDLNDEFAKKLGHFENLENLKSSVNEGLLVEKQEKEKERRRAAIVEKVAVSSSMDLPELLVDEEIKKMVHELSHTVERNGLKLEDYLAHVKKSADDLHKEFRQEAEKRVRVALVMREVARCEQVKISDEELDSKTQEILRTVPPEDQKKIDIADLKVYANGILRNQKVFEILESY</sequence>
<dbReference type="InterPro" id="IPR037041">
    <property type="entry name" value="Trigger_fac_C_sf"/>
</dbReference>
<evidence type="ECO:0000256" key="8">
    <source>
        <dbReference type="ARBA" id="ARBA00023235"/>
    </source>
</evidence>
<dbReference type="PANTHER" id="PTHR30560:SF3">
    <property type="entry name" value="TRIGGER FACTOR-LIKE PROTEIN TIG, CHLOROPLASTIC"/>
    <property type="match status" value="1"/>
</dbReference>
<dbReference type="InterPro" id="IPR046357">
    <property type="entry name" value="PPIase_dom_sf"/>
</dbReference>
<evidence type="ECO:0000256" key="9">
    <source>
        <dbReference type="ARBA" id="ARBA00023306"/>
    </source>
</evidence>
<dbReference type="SUPFAM" id="SSF54534">
    <property type="entry name" value="FKBP-like"/>
    <property type="match status" value="1"/>
</dbReference>
<dbReference type="InterPro" id="IPR036611">
    <property type="entry name" value="Trigger_fac_ribosome-bd_sf"/>
</dbReference>
<dbReference type="GO" id="GO:0003755">
    <property type="term" value="F:peptidyl-prolyl cis-trans isomerase activity"/>
    <property type="evidence" value="ECO:0007669"/>
    <property type="project" value="UniProtKB-UniRule"/>
</dbReference>
<dbReference type="GO" id="GO:0043335">
    <property type="term" value="P:protein unfolding"/>
    <property type="evidence" value="ECO:0007669"/>
    <property type="project" value="TreeGrafter"/>
</dbReference>
<reference evidence="15 16" key="1">
    <citation type="journal article" date="2016" name="Nat. Commun.">
        <title>Thousands of microbial genomes shed light on interconnected biogeochemical processes in an aquifer system.</title>
        <authorList>
            <person name="Anantharaman K."/>
            <person name="Brown C.T."/>
            <person name="Hug L.A."/>
            <person name="Sharon I."/>
            <person name="Castelle C.J."/>
            <person name="Probst A.J."/>
            <person name="Thomas B.C."/>
            <person name="Singh A."/>
            <person name="Wilkins M.J."/>
            <person name="Karaoz U."/>
            <person name="Brodie E.L."/>
            <person name="Williams K.H."/>
            <person name="Hubbard S.S."/>
            <person name="Banfield J.F."/>
        </authorList>
    </citation>
    <scope>NUCLEOTIDE SEQUENCE [LARGE SCALE GENOMIC DNA]</scope>
</reference>
<evidence type="ECO:0000256" key="1">
    <source>
        <dbReference type="ARBA" id="ARBA00000971"/>
    </source>
</evidence>
<dbReference type="GO" id="GO:0044183">
    <property type="term" value="F:protein folding chaperone"/>
    <property type="evidence" value="ECO:0007669"/>
    <property type="project" value="TreeGrafter"/>
</dbReference>
<comment type="caution">
    <text evidence="15">The sequence shown here is derived from an EMBL/GenBank/DDBJ whole genome shotgun (WGS) entry which is preliminary data.</text>
</comment>
<dbReference type="PANTHER" id="PTHR30560">
    <property type="entry name" value="TRIGGER FACTOR CHAPERONE AND PEPTIDYL-PROLYL CIS/TRANS ISOMERASE"/>
    <property type="match status" value="1"/>
</dbReference>
<dbReference type="InterPro" id="IPR027304">
    <property type="entry name" value="Trigger_fact/SurA_dom_sf"/>
</dbReference>
<proteinExistence type="inferred from homology"/>
<organism evidence="15 16">
    <name type="scientific">Candidatus Azambacteria bacterium RIFCSPLOWO2_02_FULL_44_14</name>
    <dbReference type="NCBI Taxonomy" id="1797306"/>
    <lineage>
        <taxon>Bacteria</taxon>
        <taxon>Candidatus Azamiibacteriota</taxon>
    </lineage>
</organism>
<evidence type="ECO:0000256" key="10">
    <source>
        <dbReference type="ARBA" id="ARBA00029986"/>
    </source>
</evidence>
<evidence type="ECO:0000256" key="3">
    <source>
        <dbReference type="ARBA" id="ARBA00013194"/>
    </source>
</evidence>
<dbReference type="Gene3D" id="3.30.70.1050">
    <property type="entry name" value="Trigger factor ribosome-binding domain"/>
    <property type="match status" value="1"/>
</dbReference>
<dbReference type="InterPro" id="IPR008880">
    <property type="entry name" value="Trigger_fac_C"/>
</dbReference>
<gene>
    <name evidence="11" type="primary">tig</name>
    <name evidence="15" type="ORF">A3I30_01520</name>
</gene>
<evidence type="ECO:0000256" key="11">
    <source>
        <dbReference type="HAMAP-Rule" id="MF_00303"/>
    </source>
</evidence>
<comment type="catalytic activity">
    <reaction evidence="1 11 12">
        <text>[protein]-peptidylproline (omega=180) = [protein]-peptidylproline (omega=0)</text>
        <dbReference type="Rhea" id="RHEA:16237"/>
        <dbReference type="Rhea" id="RHEA-COMP:10747"/>
        <dbReference type="Rhea" id="RHEA-COMP:10748"/>
        <dbReference type="ChEBI" id="CHEBI:83833"/>
        <dbReference type="ChEBI" id="CHEBI:83834"/>
        <dbReference type="EC" id="5.2.1.8"/>
    </reaction>
</comment>
<dbReference type="PROSITE" id="PS50059">
    <property type="entry name" value="FKBP_PPIASE"/>
    <property type="match status" value="1"/>
</dbReference>
<dbReference type="GO" id="GO:0043022">
    <property type="term" value="F:ribosome binding"/>
    <property type="evidence" value="ECO:0007669"/>
    <property type="project" value="TreeGrafter"/>
</dbReference>
<keyword evidence="7 11" id="KW-0143">Chaperone</keyword>
<keyword evidence="9 11" id="KW-0131">Cell cycle</keyword>
<dbReference type="InterPro" id="IPR008881">
    <property type="entry name" value="Trigger_fac_ribosome-bd_bac"/>
</dbReference>
<name>A0A1F5CAJ9_9BACT</name>
<dbReference type="GO" id="GO:0015031">
    <property type="term" value="P:protein transport"/>
    <property type="evidence" value="ECO:0007669"/>
    <property type="project" value="UniProtKB-UniRule"/>
</dbReference>
<evidence type="ECO:0000256" key="13">
    <source>
        <dbReference type="RuleBase" id="RU003914"/>
    </source>
</evidence>
<evidence type="ECO:0000256" key="4">
    <source>
        <dbReference type="ARBA" id="ARBA00016902"/>
    </source>
</evidence>
<comment type="similarity">
    <text evidence="2 11 13">Belongs to the FKBP-type PPIase family. Tig subfamily.</text>
</comment>
<dbReference type="Proteomes" id="UP000177197">
    <property type="component" value="Unassembled WGS sequence"/>
</dbReference>
<evidence type="ECO:0000256" key="2">
    <source>
        <dbReference type="ARBA" id="ARBA00005464"/>
    </source>
</evidence>
<dbReference type="Pfam" id="PF05697">
    <property type="entry name" value="Trigger_N"/>
    <property type="match status" value="1"/>
</dbReference>
<dbReference type="Pfam" id="PF05698">
    <property type="entry name" value="Trigger_C"/>
    <property type="match status" value="1"/>
</dbReference>
<dbReference type="HAMAP" id="MF_00303">
    <property type="entry name" value="Trigger_factor_Tig"/>
    <property type="match status" value="1"/>
</dbReference>
<evidence type="ECO:0000256" key="12">
    <source>
        <dbReference type="PROSITE-ProRule" id="PRU00277"/>
    </source>
</evidence>
<dbReference type="AlphaFoldDB" id="A0A1F5CAJ9"/>
<comment type="domain">
    <text evidence="11">Consists of 3 domains; the N-terminus binds the ribosome, the middle domain has PPIase activity, while the C-terminus has intrinsic chaperone activity on its own.</text>
</comment>
<dbReference type="GO" id="GO:0005737">
    <property type="term" value="C:cytoplasm"/>
    <property type="evidence" value="ECO:0007669"/>
    <property type="project" value="UniProtKB-SubCell"/>
</dbReference>
<keyword evidence="5 11" id="KW-0132">Cell division</keyword>
<evidence type="ECO:0000259" key="14">
    <source>
        <dbReference type="PROSITE" id="PS50059"/>
    </source>
</evidence>
<keyword evidence="6 11" id="KW-0697">Rotamase</keyword>
<dbReference type="Gene3D" id="1.10.3120.10">
    <property type="entry name" value="Trigger factor, C-terminal domain"/>
    <property type="match status" value="1"/>
</dbReference>
<evidence type="ECO:0000313" key="15">
    <source>
        <dbReference type="EMBL" id="OGD39906.1"/>
    </source>
</evidence>
<comment type="function">
    <text evidence="11">Involved in protein export. Acts as a chaperone by maintaining the newly synthesized protein in an open conformation. Functions as a peptidyl-prolyl cis-trans isomerase.</text>
</comment>
<feature type="domain" description="PPIase FKBP-type" evidence="14">
    <location>
        <begin position="163"/>
        <end position="251"/>
    </location>
</feature>
<dbReference type="InterPro" id="IPR001179">
    <property type="entry name" value="PPIase_FKBP_dom"/>
</dbReference>
<dbReference type="GO" id="GO:0051301">
    <property type="term" value="P:cell division"/>
    <property type="evidence" value="ECO:0007669"/>
    <property type="project" value="UniProtKB-KW"/>
</dbReference>
<dbReference type="Gene3D" id="3.10.50.40">
    <property type="match status" value="1"/>
</dbReference>
<dbReference type="SUPFAM" id="SSF102735">
    <property type="entry name" value="Trigger factor ribosome-binding domain"/>
    <property type="match status" value="1"/>
</dbReference>
<evidence type="ECO:0000256" key="7">
    <source>
        <dbReference type="ARBA" id="ARBA00023186"/>
    </source>
</evidence>
<dbReference type="SUPFAM" id="SSF109998">
    <property type="entry name" value="Triger factor/SurA peptide-binding domain-like"/>
    <property type="match status" value="1"/>
</dbReference>
<protein>
    <recommendedName>
        <fullName evidence="4 11">Trigger factor</fullName>
        <shortName evidence="11">TF</shortName>
        <ecNumber evidence="3 11">5.2.1.8</ecNumber>
    </recommendedName>
    <alternativeName>
        <fullName evidence="10 11">PPIase</fullName>
    </alternativeName>
</protein>